<dbReference type="AlphaFoldDB" id="A0A7G8BE64"/>
<dbReference type="EMBL" id="CP060394">
    <property type="protein sequence ID" value="QNI30834.1"/>
    <property type="molecule type" value="Genomic_DNA"/>
</dbReference>
<reference evidence="3 4" key="1">
    <citation type="submission" date="2020-08" db="EMBL/GenBank/DDBJ databases">
        <title>Edaphobacter telluris sp. nov. and Acidobacterium dinghuensis sp. nov., two acidobacteria isolated from forest soil.</title>
        <authorList>
            <person name="Fu J."/>
            <person name="Qiu L."/>
        </authorList>
    </citation>
    <scope>NUCLEOTIDE SEQUENCE [LARGE SCALE GENOMIC DNA]</scope>
    <source>
        <strain evidence="3">4Y35</strain>
    </source>
</reference>
<dbReference type="RefSeq" id="WP_186740985.1">
    <property type="nucleotide sequence ID" value="NZ_CP060394.1"/>
</dbReference>
<keyword evidence="3" id="KW-0378">Hydrolase</keyword>
<evidence type="ECO:0000313" key="4">
    <source>
        <dbReference type="Proteomes" id="UP000515312"/>
    </source>
</evidence>
<dbReference type="SUPFAM" id="SSF52540">
    <property type="entry name" value="P-loop containing nucleoside triphosphate hydrolases"/>
    <property type="match status" value="1"/>
</dbReference>
<dbReference type="KEGG" id="adin:H7849_17155"/>
<name>A0A7G8BE64_9BACT</name>
<dbReference type="InterPro" id="IPR027417">
    <property type="entry name" value="P-loop_NTPase"/>
</dbReference>
<organism evidence="3 4">
    <name type="scientific">Alloacidobacterium dinghuense</name>
    <dbReference type="NCBI Taxonomy" id="2763107"/>
    <lineage>
        <taxon>Bacteria</taxon>
        <taxon>Pseudomonadati</taxon>
        <taxon>Acidobacteriota</taxon>
        <taxon>Terriglobia</taxon>
        <taxon>Terriglobales</taxon>
        <taxon>Acidobacteriaceae</taxon>
        <taxon>Alloacidobacterium</taxon>
    </lineage>
</organism>
<dbReference type="Pfam" id="PF00271">
    <property type="entry name" value="Helicase_C"/>
    <property type="match status" value="1"/>
</dbReference>
<evidence type="ECO:0000313" key="3">
    <source>
        <dbReference type="EMBL" id="QNI30834.1"/>
    </source>
</evidence>
<dbReference type="Proteomes" id="UP000515312">
    <property type="component" value="Chromosome"/>
</dbReference>
<sequence>MVNHIADRALLLDSLRRELVGPDPRGEELDCTQPVSFAALDKSYGPWRQKENGEEVLQRDPPTKRYGIGVLYPAQTLDQDDSGVDALLTQPAVVLPDALDPPQDDPLTAQARRDLEDIQHRTERSSAEPETEDLDLSSANSYRPSSVAVSFLASVPKGAQLIVEATGGRYQRFPVTIEEKERTWWLRSPVRLRAQFNRDDLLSIQKKLIQPTDVESTNLSDLDIRIEVYGRPSSISDARLFTVCLVNRSSASSIDERSLFQFHFKAHFESTGKQAEILPYPAVELEKPDDEEQSLALLYRETETFAIGHGCAADWSINATRTSALAITGECLPTFETPSVTPDIRRQDGSAIDVSMAALAGLIQGDDGLDALEDVVAAYEQWIDEREKGISLLDIKHRTPAERHMRECARCADRMRDGIDFLNSDPRAMRAFRLANEAILLQQLHSRRESRRLVYDTKGKRLTFSDPYVAQDTRIETAGRGKWRAFQIAFLLMTLRSTADGRASDRSTVELIWFPTGGGKTEAYLALSAFSILMRRLRNPADAGVEVIMRYTLRLLTAQQFQRAAGLLCALEYLRRQPTNEKDLGQVRFSIGIWLGGSSTPNSRQQARSALTALSQAQPYAENPFIITKCPWCAAEMGPVELEGKIPSAIPKVHGYERQGDTVVFKCSDRTCDFSSGLPIVVIDEDIYDMCPTLIIGTVDKFAMLAWRPEARAIFGLGSNGTRKSSPPGLIIQDELHLISGPLGSMVGLYEALIEELCTDRRNGSVPPKIVSSTATIRRYASQVRDLYGRETVALFPPPGLSASDSFFAQHARRPDGSLAPGRIYVGVHAPGLGSLQTAQVRAFTGLLQAPLALPDAARDPWWTILAFFNSLRELGTTLSLLQSDIPDYLKVIRNRTGAAPDLIRRLRNVKELTGRLPSEEIPLAISTLEAEYGGQRTPVDICLASNIIEVGVDIDRLSLMAVVGQPKTTSQYIQVTGRVGRRWWERPGVVVTIYVASKPRDRSHFEKFRSYHERLYAQVEPTSVTPYSRPALERALHAVMVAYVRQFGTEAAGRSPYPIPQGELAALRDLLVPRVTQIDPDERASFERLYDARTDEWRRWERNRYSGAPSDEEIPLLRPAGGYASPEHVRISWPTPQSMRAVDAECQVEITTLYLNDRGADNA</sequence>
<keyword evidence="3" id="KW-0067">ATP-binding</keyword>
<evidence type="ECO:0000256" key="1">
    <source>
        <dbReference type="SAM" id="MobiDB-lite"/>
    </source>
</evidence>
<dbReference type="Gene3D" id="3.40.50.300">
    <property type="entry name" value="P-loop containing nucleotide triphosphate hydrolases"/>
    <property type="match status" value="2"/>
</dbReference>
<keyword evidence="4" id="KW-1185">Reference proteome</keyword>
<keyword evidence="3" id="KW-0347">Helicase</keyword>
<gene>
    <name evidence="3" type="ORF">H7849_17155</name>
</gene>
<keyword evidence="3" id="KW-0547">Nucleotide-binding</keyword>
<dbReference type="InterPro" id="IPR001650">
    <property type="entry name" value="Helicase_C-like"/>
</dbReference>
<proteinExistence type="predicted"/>
<dbReference type="SMART" id="SM00490">
    <property type="entry name" value="HELICc"/>
    <property type="match status" value="1"/>
</dbReference>
<feature type="region of interest" description="Disordered" evidence="1">
    <location>
        <begin position="119"/>
        <end position="139"/>
    </location>
</feature>
<accession>A0A7G8BE64</accession>
<dbReference type="PROSITE" id="PS51194">
    <property type="entry name" value="HELICASE_CTER"/>
    <property type="match status" value="1"/>
</dbReference>
<feature type="domain" description="Helicase C-terminal" evidence="2">
    <location>
        <begin position="871"/>
        <end position="1034"/>
    </location>
</feature>
<evidence type="ECO:0000259" key="2">
    <source>
        <dbReference type="PROSITE" id="PS51194"/>
    </source>
</evidence>
<dbReference type="GO" id="GO:0004386">
    <property type="term" value="F:helicase activity"/>
    <property type="evidence" value="ECO:0007669"/>
    <property type="project" value="UniProtKB-KW"/>
</dbReference>
<protein>
    <submittedName>
        <fullName evidence="3">Helicase</fullName>
    </submittedName>
</protein>